<sequence>METGNRDKQSQGAFLCTGSISCSVCLEVVSDRGERSIAKLKCGHHFHLDCIGSAFNAKGAMQCPNCRHVEHGQWLYANGCRPYEEFTVEDLPNDDYLYDLHHTEMPLGFPWCPYQSSFSQLSVSLEDTEPPSGAYPDLIVNVLYGEHPSASNGAHVCPYLAVHGLTRARQMPISLSNAGSSNSAGDIGPHHRNAAPAVGEAFSSHAFPASETHHRHWHSSNTFPSNNSVPSADDPALPALPSHDRFGIPRTESDRLHRTGSPMPSGYGANGFYPRAVNARPPPPMTSEFVHSQNHIHGHGGGQIYHPPSASSIHSGLISHNRRSRSRETLVPSRRVIQNIPAEQARMQGASAYPMSRGQEGDNMGWHQNNHFYGLQMEGFPPAPWVPLDHDSQRWAWFHRGQNPQNVPSEQLNRNYYRHSYFSAEGVAQGRPGISLETPYQRHGYTRFPPSFP</sequence>
<keyword evidence="1" id="KW-0479">Metal-binding</keyword>
<feature type="compositionally biased region" description="Basic and acidic residues" evidence="2">
    <location>
        <begin position="242"/>
        <end position="257"/>
    </location>
</feature>
<dbReference type="SMART" id="SM00184">
    <property type="entry name" value="RING"/>
    <property type="match status" value="1"/>
</dbReference>
<organism evidence="4">
    <name type="scientific">Pinus massoniana</name>
    <name type="common">Chinese red pine</name>
    <dbReference type="NCBI Taxonomy" id="88730"/>
    <lineage>
        <taxon>Eukaryota</taxon>
        <taxon>Viridiplantae</taxon>
        <taxon>Streptophyta</taxon>
        <taxon>Embryophyta</taxon>
        <taxon>Tracheophyta</taxon>
        <taxon>Spermatophyta</taxon>
        <taxon>Pinopsida</taxon>
        <taxon>Pinidae</taxon>
        <taxon>Conifers I</taxon>
        <taxon>Pinales</taxon>
        <taxon>Pinaceae</taxon>
        <taxon>Pinus</taxon>
        <taxon>Pinus subgen. Pinus</taxon>
    </lineage>
</organism>
<feature type="domain" description="RING-type" evidence="3">
    <location>
        <begin position="22"/>
        <end position="67"/>
    </location>
</feature>
<accession>A0A5C2I9M5</accession>
<dbReference type="SUPFAM" id="SSF57850">
    <property type="entry name" value="RING/U-box"/>
    <property type="match status" value="1"/>
</dbReference>
<evidence type="ECO:0000313" key="4">
    <source>
        <dbReference type="EMBL" id="QEP51809.1"/>
    </source>
</evidence>
<evidence type="ECO:0000256" key="1">
    <source>
        <dbReference type="PROSITE-ProRule" id="PRU00175"/>
    </source>
</evidence>
<feature type="region of interest" description="Disordered" evidence="2">
    <location>
        <begin position="296"/>
        <end position="330"/>
    </location>
</feature>
<feature type="compositionally biased region" description="Polar residues" evidence="2">
    <location>
        <begin position="219"/>
        <end position="229"/>
    </location>
</feature>
<keyword evidence="1" id="KW-0862">Zinc</keyword>
<dbReference type="InterPro" id="IPR044274">
    <property type="entry name" value="RFI2"/>
</dbReference>
<feature type="compositionally biased region" description="Low complexity" evidence="2">
    <location>
        <begin position="230"/>
        <end position="241"/>
    </location>
</feature>
<dbReference type="EMBL" id="MN172175">
    <property type="protein sequence ID" value="QEP51809.1"/>
    <property type="molecule type" value="mRNA"/>
</dbReference>
<dbReference type="PANTHER" id="PTHR46798:SF3">
    <property type="entry name" value="RING FINGER FAMILY PROTEIN"/>
    <property type="match status" value="1"/>
</dbReference>
<dbReference type="AlphaFoldDB" id="A0A5C2I9M5"/>
<proteinExistence type="evidence at transcript level"/>
<feature type="region of interest" description="Disordered" evidence="2">
    <location>
        <begin position="209"/>
        <end position="281"/>
    </location>
</feature>
<dbReference type="GO" id="GO:0004842">
    <property type="term" value="F:ubiquitin-protein transferase activity"/>
    <property type="evidence" value="ECO:0007669"/>
    <property type="project" value="InterPro"/>
</dbReference>
<protein>
    <recommendedName>
        <fullName evidence="3">RING-type domain-containing protein</fullName>
    </recommendedName>
</protein>
<dbReference type="InterPro" id="IPR013083">
    <property type="entry name" value="Znf_RING/FYVE/PHD"/>
</dbReference>
<dbReference type="GO" id="GO:0008270">
    <property type="term" value="F:zinc ion binding"/>
    <property type="evidence" value="ECO:0007669"/>
    <property type="project" value="UniProtKB-KW"/>
</dbReference>
<dbReference type="InterPro" id="IPR001841">
    <property type="entry name" value="Znf_RING"/>
</dbReference>
<dbReference type="PROSITE" id="PS51257">
    <property type="entry name" value="PROKAR_LIPOPROTEIN"/>
    <property type="match status" value="1"/>
</dbReference>
<dbReference type="Pfam" id="PF13639">
    <property type="entry name" value="zf-RING_2"/>
    <property type="match status" value="1"/>
</dbReference>
<evidence type="ECO:0000259" key="3">
    <source>
        <dbReference type="PROSITE" id="PS50089"/>
    </source>
</evidence>
<keyword evidence="1" id="KW-0863">Zinc-finger</keyword>
<dbReference type="PANTHER" id="PTHR46798">
    <property type="entry name" value="OS09G0511500 PROTEIN"/>
    <property type="match status" value="1"/>
</dbReference>
<dbReference type="PROSITE" id="PS50089">
    <property type="entry name" value="ZF_RING_2"/>
    <property type="match status" value="1"/>
</dbReference>
<reference evidence="4" key="1">
    <citation type="journal article" date="2019" name="Forests">
        <title>Identification of Reference Genes for Quantitative Gene Expression Studies in Pinus massoniana and Its Introgression Hybrid.</title>
        <authorList>
            <person name="Mo J."/>
            <person name="Xu J."/>
            <person name="Jin W."/>
            <person name="Yang L."/>
            <person name="Yin T."/>
            <person name="Shi J."/>
        </authorList>
    </citation>
    <scope>NUCLEOTIDE SEQUENCE</scope>
</reference>
<name>A0A5C2I9M5_PINMS</name>
<dbReference type="Gene3D" id="3.30.40.10">
    <property type="entry name" value="Zinc/RING finger domain, C3HC4 (zinc finger)"/>
    <property type="match status" value="1"/>
</dbReference>
<evidence type="ECO:0000256" key="2">
    <source>
        <dbReference type="SAM" id="MobiDB-lite"/>
    </source>
</evidence>